<dbReference type="RefSeq" id="WP_090137647.1">
    <property type="nucleotide sequence ID" value="NZ_FMBC01000049.1"/>
</dbReference>
<dbReference type="AlphaFoldDB" id="A0A1C4G242"/>
<sequence>MVDIEMITEQEAMRMLKVSSRATIWKYTENHNFPKPIRTHPKQYLKSAVENWILSGGINQKSS</sequence>
<reference evidence="2" key="1">
    <citation type="submission" date="2016-08" db="EMBL/GenBank/DDBJ databases">
        <authorList>
            <person name="Varghese N."/>
            <person name="Submissions Spin"/>
        </authorList>
    </citation>
    <scope>NUCLEOTIDE SEQUENCE [LARGE SCALE GENOMIC DNA]</scope>
    <source>
        <strain evidence="2">REICA_142</strain>
    </source>
</reference>
<organism evidence="1 2">
    <name type="scientific">Kosakonia oryziphila</name>
    <dbReference type="NCBI Taxonomy" id="1005667"/>
    <lineage>
        <taxon>Bacteria</taxon>
        <taxon>Pseudomonadati</taxon>
        <taxon>Pseudomonadota</taxon>
        <taxon>Gammaproteobacteria</taxon>
        <taxon>Enterobacterales</taxon>
        <taxon>Enterobacteriaceae</taxon>
        <taxon>Kosakonia</taxon>
    </lineage>
</organism>
<evidence type="ECO:0000313" key="1">
    <source>
        <dbReference type="EMBL" id="SCC62257.1"/>
    </source>
</evidence>
<evidence type="ECO:0008006" key="3">
    <source>
        <dbReference type="Google" id="ProtNLM"/>
    </source>
</evidence>
<name>A0A1C4G242_9ENTR</name>
<dbReference type="Proteomes" id="UP000198515">
    <property type="component" value="Unassembled WGS sequence"/>
</dbReference>
<dbReference type="OrthoDB" id="6465493at2"/>
<accession>A0A1C4G242</accession>
<proteinExistence type="predicted"/>
<protein>
    <recommendedName>
        <fullName evidence="3">Transcriptional regulator, AlpA family</fullName>
    </recommendedName>
</protein>
<evidence type="ECO:0000313" key="2">
    <source>
        <dbReference type="Proteomes" id="UP000198515"/>
    </source>
</evidence>
<dbReference type="EMBL" id="FMBC01000049">
    <property type="protein sequence ID" value="SCC62257.1"/>
    <property type="molecule type" value="Genomic_DNA"/>
</dbReference>
<gene>
    <name evidence="1" type="ORF">GA0061070_104929</name>
</gene>
<keyword evidence="2" id="KW-1185">Reference proteome</keyword>